<name>D6RPK1_COPC7</name>
<dbReference type="RefSeq" id="XP_002910581.1">
    <property type="nucleotide sequence ID" value="XM_002910535.1"/>
</dbReference>
<dbReference type="Proteomes" id="UP000001861">
    <property type="component" value="Unassembled WGS sequence"/>
</dbReference>
<comment type="caution">
    <text evidence="1">The sequence shown here is derived from an EMBL/GenBank/DDBJ whole genome shotgun (WGS) entry which is preliminary data.</text>
</comment>
<accession>D6RPK1</accession>
<dbReference type="EMBL" id="AACS02000009">
    <property type="protein sequence ID" value="EFI27087.1"/>
    <property type="molecule type" value="Genomic_DNA"/>
</dbReference>
<keyword evidence="2" id="KW-1185">Reference proteome</keyword>
<dbReference type="GeneID" id="9379531"/>
<dbReference type="InParanoid" id="D6RPK1"/>
<evidence type="ECO:0000313" key="2">
    <source>
        <dbReference type="Proteomes" id="UP000001861"/>
    </source>
</evidence>
<protein>
    <submittedName>
        <fullName evidence="1">Uncharacterized protein</fullName>
    </submittedName>
</protein>
<dbReference type="HOGENOM" id="CLU_032149_0_0_1"/>
<evidence type="ECO:0000313" key="1">
    <source>
        <dbReference type="EMBL" id="EFI27087.1"/>
    </source>
</evidence>
<reference evidence="1 2" key="1">
    <citation type="journal article" date="2010" name="Proc. Natl. Acad. Sci. U.S.A.">
        <title>Insights into evolution of multicellular fungi from the assembled chromosomes of the mushroom Coprinopsis cinerea (Coprinus cinereus).</title>
        <authorList>
            <person name="Stajich J.E."/>
            <person name="Wilke S.K."/>
            <person name="Ahren D."/>
            <person name="Au C.H."/>
            <person name="Birren B.W."/>
            <person name="Borodovsky M."/>
            <person name="Burns C."/>
            <person name="Canback B."/>
            <person name="Casselton L.A."/>
            <person name="Cheng C.K."/>
            <person name="Deng J."/>
            <person name="Dietrich F.S."/>
            <person name="Fargo D.C."/>
            <person name="Farman M.L."/>
            <person name="Gathman A.C."/>
            <person name="Goldberg J."/>
            <person name="Guigo R."/>
            <person name="Hoegger P.J."/>
            <person name="Hooker J.B."/>
            <person name="Huggins A."/>
            <person name="James T.Y."/>
            <person name="Kamada T."/>
            <person name="Kilaru S."/>
            <person name="Kodira C."/>
            <person name="Kues U."/>
            <person name="Kupfer D."/>
            <person name="Kwan H.S."/>
            <person name="Lomsadze A."/>
            <person name="Li W."/>
            <person name="Lilly W.W."/>
            <person name="Ma L.J."/>
            <person name="Mackey A.J."/>
            <person name="Manning G."/>
            <person name="Martin F."/>
            <person name="Muraguchi H."/>
            <person name="Natvig D.O."/>
            <person name="Palmerini H."/>
            <person name="Ramesh M.A."/>
            <person name="Rehmeyer C.J."/>
            <person name="Roe B.A."/>
            <person name="Shenoy N."/>
            <person name="Stanke M."/>
            <person name="Ter-Hovhannisyan V."/>
            <person name="Tunlid A."/>
            <person name="Velagapudi R."/>
            <person name="Vision T.J."/>
            <person name="Zeng Q."/>
            <person name="Zolan M.E."/>
            <person name="Pukkila P.J."/>
        </authorList>
    </citation>
    <scope>NUCLEOTIDE SEQUENCE [LARGE SCALE GENOMIC DNA]</scope>
    <source>
        <strain evidence="2">Okayama-7 / 130 / ATCC MYA-4618 / FGSC 9003</strain>
    </source>
</reference>
<gene>
    <name evidence="1" type="ORF">CC1G_15216</name>
</gene>
<organism evidence="1 2">
    <name type="scientific">Coprinopsis cinerea (strain Okayama-7 / 130 / ATCC MYA-4618 / FGSC 9003)</name>
    <name type="common">Inky cap fungus</name>
    <name type="synonym">Hormographiella aspergillata</name>
    <dbReference type="NCBI Taxonomy" id="240176"/>
    <lineage>
        <taxon>Eukaryota</taxon>
        <taxon>Fungi</taxon>
        <taxon>Dikarya</taxon>
        <taxon>Basidiomycota</taxon>
        <taxon>Agaricomycotina</taxon>
        <taxon>Agaricomycetes</taxon>
        <taxon>Agaricomycetidae</taxon>
        <taxon>Agaricales</taxon>
        <taxon>Agaricineae</taxon>
        <taxon>Psathyrellaceae</taxon>
        <taxon>Coprinopsis</taxon>
    </lineage>
</organism>
<sequence length="599" mass="67429">MATLSSLPTELISLIIDYLYLSRKGPWKNTIRDLKVCSLAWKGFLTYSRPYVFHTIVLPIPNSRGKKGSSPFPKIYYNLAAVLEQNRELRTFVRKLVVKWNKDIDTKWWISSALARLVVKFSQLEDLHVELKGHGLFSALPQRLQLAIREAALFRQREAFFDGCTLNVPAWNEISLDIFESPDTAQFGTLENFQVKSFDAPHRFSSLTLRGFYPPAVENFLDSPNAISFAQLAHLDVRIASEEQYVLTIRLLASSENLRTLNLIYSDCRPEGADANSESLPLPLVYTNPDSFKTLEHLSLTSHRFVNPRQPTSFSNMFLGLCESKPALLNTWPKPSKSAWKWTSKFGELPQQEVVTLAARNAGITIPHAPQPASHGGDDFLELTGVGTPFIHTFASLTTLDLTLHIHGSLDRLDLGYTWGQVDRALGGYECDRSNAAEEANSSFGSRRGAMCYDCNHTYALPHLRSVSVHIVIRPLRLRNADFTVEDEDILEETRAFKVKLEGLLEGGSPMVCHCAKAELGNARMKKLEYYWNAVSDLAVGGDSEASTVLLSTKPRVLFPFLRSRGFHEGKNGFRFRTHVEMRERVYRVDPTTGALPAF</sequence>
<dbReference type="AlphaFoldDB" id="D6RPK1"/>
<dbReference type="KEGG" id="cci:CC1G_15216"/>
<dbReference type="VEuPathDB" id="FungiDB:CC1G_15216"/>
<proteinExistence type="predicted"/>